<dbReference type="Pfam" id="PF03480">
    <property type="entry name" value="DctP"/>
    <property type="match status" value="1"/>
</dbReference>
<keyword evidence="7" id="KW-1185">Reference proteome</keyword>
<evidence type="ECO:0000313" key="7">
    <source>
        <dbReference type="Proteomes" id="UP000199208"/>
    </source>
</evidence>
<dbReference type="STRING" id="1120920.SAMN03080599_01700"/>
<dbReference type="InterPro" id="IPR004682">
    <property type="entry name" value="TRAP_DctP"/>
</dbReference>
<proteinExistence type="inferred from homology"/>
<protein>
    <submittedName>
        <fullName evidence="6">Tripartite ATP-independent transporter solute receptor, DctP family</fullName>
    </submittedName>
</protein>
<dbReference type="GO" id="GO:0055085">
    <property type="term" value="P:transmembrane transport"/>
    <property type="evidence" value="ECO:0007669"/>
    <property type="project" value="InterPro"/>
</dbReference>
<dbReference type="EMBL" id="FMWL01000007">
    <property type="protein sequence ID" value="SCZ79334.1"/>
    <property type="molecule type" value="Genomic_DNA"/>
</dbReference>
<name>A0A1G5RYX8_9FIRM</name>
<evidence type="ECO:0000256" key="3">
    <source>
        <dbReference type="ARBA" id="ARBA00022729"/>
    </source>
</evidence>
<keyword evidence="3 5" id="KW-0732">Signal</keyword>
<dbReference type="PROSITE" id="PS51257">
    <property type="entry name" value="PROKAR_LIPOPROTEIN"/>
    <property type="match status" value="1"/>
</dbReference>
<dbReference type="RefSeq" id="WP_242870847.1">
    <property type="nucleotide sequence ID" value="NZ_FMWL01000007.1"/>
</dbReference>
<reference evidence="6 7" key="1">
    <citation type="submission" date="2016-10" db="EMBL/GenBank/DDBJ databases">
        <authorList>
            <person name="de Groot N.N."/>
        </authorList>
    </citation>
    <scope>NUCLEOTIDE SEQUENCE [LARGE SCALE GENOMIC DNA]</scope>
    <source>
        <strain evidence="6 7">DSM 2784</strain>
    </source>
</reference>
<dbReference type="PANTHER" id="PTHR33376">
    <property type="match status" value="1"/>
</dbReference>
<feature type="signal peptide" evidence="5">
    <location>
        <begin position="1"/>
        <end position="18"/>
    </location>
</feature>
<dbReference type="AlphaFoldDB" id="A0A1G5RYX8"/>
<dbReference type="NCBIfam" id="TIGR00787">
    <property type="entry name" value="dctP"/>
    <property type="match status" value="1"/>
</dbReference>
<accession>A0A1G5RYX8</accession>
<dbReference type="PIRSF" id="PIRSF006470">
    <property type="entry name" value="DctB"/>
    <property type="match status" value="1"/>
</dbReference>
<dbReference type="CDD" id="cd13603">
    <property type="entry name" value="PBP2_TRAP_Siap_TeaA_like"/>
    <property type="match status" value="1"/>
</dbReference>
<dbReference type="InterPro" id="IPR018389">
    <property type="entry name" value="DctP_fam"/>
</dbReference>
<organism evidence="6 7">
    <name type="scientific">Acidaminobacter hydrogenoformans DSM 2784</name>
    <dbReference type="NCBI Taxonomy" id="1120920"/>
    <lineage>
        <taxon>Bacteria</taxon>
        <taxon>Bacillati</taxon>
        <taxon>Bacillota</taxon>
        <taxon>Clostridia</taxon>
        <taxon>Peptostreptococcales</taxon>
        <taxon>Acidaminobacteraceae</taxon>
        <taxon>Acidaminobacter</taxon>
    </lineage>
</organism>
<feature type="chain" id="PRO_5038684731" evidence="5">
    <location>
        <begin position="19"/>
        <end position="350"/>
    </location>
</feature>
<evidence type="ECO:0000313" key="6">
    <source>
        <dbReference type="EMBL" id="SCZ79334.1"/>
    </source>
</evidence>
<sequence length="350" mass="37844">MKKLVSILLVLAMVFSLAACGGGTTEPAAPAEQPSGETPAAEMESYSWSVGIDSPEDTVTFIYAKAFSDKLAELSDGKITLQVFPNGQLGSDREVAESVQLGDVQFVIQTTAPMVNFVPELAVFDMANVFPNAEVARKVLDGPFISQLDEAYAKAGFKLLGFADQGFRTMTTNKKVESFADFKGQKIRTMENPNHLGYWQALGANPTPMAFSEVYIGLQQGTIDAQENPYEVIVSAKLFEQQKYVINTNHMFHAIQLVTNKALYEGLPADVQAIIDQAVDEASVFAREQADARVADRVKIITDSGAEIVEVSDALRAEMEAAAATVYPSIAEKIGQDLVDGILKAAEEAK</sequence>
<evidence type="ECO:0000256" key="4">
    <source>
        <dbReference type="SAM" id="MobiDB-lite"/>
    </source>
</evidence>
<dbReference type="InterPro" id="IPR038404">
    <property type="entry name" value="TRAP_DctP_sf"/>
</dbReference>
<feature type="region of interest" description="Disordered" evidence="4">
    <location>
        <begin position="25"/>
        <end position="44"/>
    </location>
</feature>
<dbReference type="Proteomes" id="UP000199208">
    <property type="component" value="Unassembled WGS sequence"/>
</dbReference>
<dbReference type="NCBIfam" id="NF037995">
    <property type="entry name" value="TRAP_S1"/>
    <property type="match status" value="1"/>
</dbReference>
<evidence type="ECO:0000256" key="2">
    <source>
        <dbReference type="ARBA" id="ARBA00022448"/>
    </source>
</evidence>
<dbReference type="PANTHER" id="PTHR33376:SF7">
    <property type="entry name" value="C4-DICARBOXYLATE-BINDING PROTEIN DCTB"/>
    <property type="match status" value="1"/>
</dbReference>
<gene>
    <name evidence="6" type="ORF">SAMN03080599_01700</name>
</gene>
<comment type="similarity">
    <text evidence="1">Belongs to the bacterial solute-binding protein 7 family.</text>
</comment>
<evidence type="ECO:0000256" key="1">
    <source>
        <dbReference type="ARBA" id="ARBA00009023"/>
    </source>
</evidence>
<evidence type="ECO:0000256" key="5">
    <source>
        <dbReference type="SAM" id="SignalP"/>
    </source>
</evidence>
<dbReference type="GO" id="GO:0030288">
    <property type="term" value="C:outer membrane-bounded periplasmic space"/>
    <property type="evidence" value="ECO:0007669"/>
    <property type="project" value="InterPro"/>
</dbReference>
<dbReference type="Gene3D" id="3.40.190.170">
    <property type="entry name" value="Bacterial extracellular solute-binding protein, family 7"/>
    <property type="match status" value="1"/>
</dbReference>
<keyword evidence="6" id="KW-0675">Receptor</keyword>
<keyword evidence="2" id="KW-0813">Transport</keyword>